<keyword evidence="3" id="KW-1185">Reference proteome</keyword>
<evidence type="ECO:0000313" key="3">
    <source>
        <dbReference type="Proteomes" id="UP001291623"/>
    </source>
</evidence>
<dbReference type="InterPro" id="IPR015410">
    <property type="entry name" value="DUF1985"/>
</dbReference>
<evidence type="ECO:0000259" key="1">
    <source>
        <dbReference type="Pfam" id="PF09331"/>
    </source>
</evidence>
<feature type="domain" description="DUF1985" evidence="1">
    <location>
        <begin position="103"/>
        <end position="224"/>
    </location>
</feature>
<proteinExistence type="predicted"/>
<dbReference type="AlphaFoldDB" id="A0AAE1V568"/>
<dbReference type="Pfam" id="PF09331">
    <property type="entry name" value="DUF1985"/>
    <property type="match status" value="1"/>
</dbReference>
<dbReference type="Proteomes" id="UP001291623">
    <property type="component" value="Unassembled WGS sequence"/>
</dbReference>
<name>A0AAE1V568_9SOLA</name>
<evidence type="ECO:0000313" key="2">
    <source>
        <dbReference type="EMBL" id="KAK4348280.1"/>
    </source>
</evidence>
<protein>
    <recommendedName>
        <fullName evidence="1">DUF1985 domain-containing protein</fullName>
    </recommendedName>
</protein>
<comment type="caution">
    <text evidence="2">The sequence shown here is derived from an EMBL/GenBank/DDBJ whole genome shotgun (WGS) entry which is preliminary data.</text>
</comment>
<dbReference type="PANTHER" id="PTHR48449">
    <property type="entry name" value="DUF1985 DOMAIN-CONTAINING PROTEIN"/>
    <property type="match status" value="1"/>
</dbReference>
<organism evidence="2 3">
    <name type="scientific">Anisodus tanguticus</name>
    <dbReference type="NCBI Taxonomy" id="243964"/>
    <lineage>
        <taxon>Eukaryota</taxon>
        <taxon>Viridiplantae</taxon>
        <taxon>Streptophyta</taxon>
        <taxon>Embryophyta</taxon>
        <taxon>Tracheophyta</taxon>
        <taxon>Spermatophyta</taxon>
        <taxon>Magnoliopsida</taxon>
        <taxon>eudicotyledons</taxon>
        <taxon>Gunneridae</taxon>
        <taxon>Pentapetalae</taxon>
        <taxon>asterids</taxon>
        <taxon>lamiids</taxon>
        <taxon>Solanales</taxon>
        <taxon>Solanaceae</taxon>
        <taxon>Solanoideae</taxon>
        <taxon>Hyoscyameae</taxon>
        <taxon>Anisodus</taxon>
    </lineage>
</organism>
<dbReference type="EMBL" id="JAVYJV010000018">
    <property type="protein sequence ID" value="KAK4348280.1"/>
    <property type="molecule type" value="Genomic_DNA"/>
</dbReference>
<sequence length="427" mass="47235">MSALNFSLHVDVSPSIFVRSPNIRRDTKNQLSEDVVEAIVEKDLENVKRKGKGKGKTLADGSGDENLRKKLTTTVESQDIPWESIPETVPNIAPATPDDLINTMVTYFVFMKLNFRLGEFALVTGLKCKGGTSVSVKSLLNKLVKKYFKGSANVTLAQLEDYFINTTWRSDDDAVKIAILYFVNTFLFASLKTKYIDMARLYLVESGEFNTYPWAIDVFNVTVKLRNIFTTDDERMVLDLEGLTFETATEASQSQRMSDGFLYTQVPKGDMGQSSHGDNEFSNADMKKEFDSFWLQVDSNFREILQAIGDLAKKVDEKTTITQAAKVGASSTKGEEDEQATKDVTLETINVNAGVNEQAREDWLPQGGDVVAEGDVALGAQNVVTESVVPPPPEDDIMHPHAGQVAEDIVRAEYVPMAEEVPANATV</sequence>
<accession>A0AAE1V568</accession>
<reference evidence="2" key="1">
    <citation type="submission" date="2023-12" db="EMBL/GenBank/DDBJ databases">
        <title>Genome assembly of Anisodus tanguticus.</title>
        <authorList>
            <person name="Wang Y.-J."/>
        </authorList>
    </citation>
    <scope>NUCLEOTIDE SEQUENCE</scope>
    <source>
        <strain evidence="2">KB-2021</strain>
        <tissue evidence="2">Leaf</tissue>
    </source>
</reference>
<gene>
    <name evidence="2" type="ORF">RND71_034619</name>
</gene>
<dbReference type="PANTHER" id="PTHR48449:SF1">
    <property type="entry name" value="DUF1985 DOMAIN-CONTAINING PROTEIN"/>
    <property type="match status" value="1"/>
</dbReference>